<dbReference type="STRING" id="1392255.A0A2I1C3V9"/>
<dbReference type="PANTHER" id="PTHR45969">
    <property type="entry name" value="RING ZINC FINGER PROTEIN-RELATED"/>
    <property type="match status" value="1"/>
</dbReference>
<dbReference type="GO" id="GO:0016567">
    <property type="term" value="P:protein ubiquitination"/>
    <property type="evidence" value="ECO:0007669"/>
    <property type="project" value="TreeGrafter"/>
</dbReference>
<proteinExistence type="predicted"/>
<dbReference type="RefSeq" id="XP_024680914.1">
    <property type="nucleotide sequence ID" value="XM_024822499.1"/>
</dbReference>
<dbReference type="Pfam" id="PF13639">
    <property type="entry name" value="zf-RING_2"/>
    <property type="match status" value="1"/>
</dbReference>
<evidence type="ECO:0000256" key="1">
    <source>
        <dbReference type="ARBA" id="ARBA00022723"/>
    </source>
</evidence>
<evidence type="ECO:0000256" key="4">
    <source>
        <dbReference type="PROSITE-ProRule" id="PRU00175"/>
    </source>
</evidence>
<sequence length="126" mass="14555">MDRILYTSYCTPQNENQDPENIYEQSIRQTIADNLNELQEAAPIELLGSWLISTQPAEVPYFQYNSITCSICLDPVLRHHPVHTLRCQHVFHDICLERWFLTAHNSCPLCQMALVEVCDVCQDCTV</sequence>
<dbReference type="VEuPathDB" id="FungiDB:P174DRAFT_373403"/>
<dbReference type="EMBL" id="MSZS01000005">
    <property type="protein sequence ID" value="PKX92319.1"/>
    <property type="molecule type" value="Genomic_DNA"/>
</dbReference>
<dbReference type="GO" id="GO:0061630">
    <property type="term" value="F:ubiquitin protein ligase activity"/>
    <property type="evidence" value="ECO:0007669"/>
    <property type="project" value="TreeGrafter"/>
</dbReference>
<dbReference type="OrthoDB" id="8062037at2759"/>
<dbReference type="Gene3D" id="3.30.40.10">
    <property type="entry name" value="Zinc/RING finger domain, C3HC4 (zinc finger)"/>
    <property type="match status" value="1"/>
</dbReference>
<dbReference type="InterPro" id="IPR001841">
    <property type="entry name" value="Znf_RING"/>
</dbReference>
<dbReference type="OMA" id="CLERWFL"/>
<feature type="domain" description="RING-type" evidence="5">
    <location>
        <begin position="69"/>
        <end position="111"/>
    </location>
</feature>
<keyword evidence="2 4" id="KW-0863">Zinc-finger</keyword>
<comment type="caution">
    <text evidence="6">The sequence shown here is derived from an EMBL/GenBank/DDBJ whole genome shotgun (WGS) entry which is preliminary data.</text>
</comment>
<reference evidence="7" key="1">
    <citation type="journal article" date="2018" name="Proc. Natl. Acad. Sci. U.S.A.">
        <title>Linking secondary metabolites to gene clusters through genome sequencing of six diverse Aspergillus species.</title>
        <authorList>
            <person name="Kaerboelling I."/>
            <person name="Vesth T.C."/>
            <person name="Frisvad J.C."/>
            <person name="Nybo J.L."/>
            <person name="Theobald S."/>
            <person name="Kuo A."/>
            <person name="Bowyer P."/>
            <person name="Matsuda Y."/>
            <person name="Mondo S."/>
            <person name="Lyhne E.K."/>
            <person name="Kogle M.E."/>
            <person name="Clum A."/>
            <person name="Lipzen A."/>
            <person name="Salamov A."/>
            <person name="Ngan C.Y."/>
            <person name="Daum C."/>
            <person name="Chiniquy J."/>
            <person name="Barry K."/>
            <person name="LaButti K."/>
            <person name="Haridas S."/>
            <person name="Simmons B.A."/>
            <person name="Magnuson J.K."/>
            <person name="Mortensen U.H."/>
            <person name="Larsen T.O."/>
            <person name="Grigoriev I.V."/>
            <person name="Baker S.E."/>
            <person name="Andersen M.R."/>
        </authorList>
    </citation>
    <scope>NUCLEOTIDE SEQUENCE [LARGE SCALE GENOMIC DNA]</scope>
    <source>
        <strain evidence="7">IBT 16806</strain>
    </source>
</reference>
<dbReference type="AlphaFoldDB" id="A0A2I1C3V9"/>
<evidence type="ECO:0000313" key="6">
    <source>
        <dbReference type="EMBL" id="PKX92319.1"/>
    </source>
</evidence>
<dbReference type="InterPro" id="IPR013083">
    <property type="entry name" value="Znf_RING/FYVE/PHD"/>
</dbReference>
<dbReference type="PANTHER" id="PTHR45969:SF69">
    <property type="entry name" value="FINGER DOMAIN PROTEIN, PUTATIVE (AFU_ORTHOLOGUE AFUA_3G12190)-RELATED"/>
    <property type="match status" value="1"/>
</dbReference>
<gene>
    <name evidence="6" type="ORF">P174DRAFT_373403</name>
</gene>
<evidence type="ECO:0000256" key="2">
    <source>
        <dbReference type="ARBA" id="ARBA00022771"/>
    </source>
</evidence>
<dbReference type="SMART" id="SM00184">
    <property type="entry name" value="RING"/>
    <property type="match status" value="1"/>
</dbReference>
<evidence type="ECO:0000313" key="7">
    <source>
        <dbReference type="Proteomes" id="UP000234474"/>
    </source>
</evidence>
<dbReference type="Proteomes" id="UP000234474">
    <property type="component" value="Unassembled WGS sequence"/>
</dbReference>
<evidence type="ECO:0000259" key="5">
    <source>
        <dbReference type="PROSITE" id="PS50089"/>
    </source>
</evidence>
<dbReference type="GeneID" id="36529825"/>
<dbReference type="GO" id="GO:0008270">
    <property type="term" value="F:zinc ion binding"/>
    <property type="evidence" value="ECO:0007669"/>
    <property type="project" value="UniProtKB-KW"/>
</dbReference>
<protein>
    <recommendedName>
        <fullName evidence="5">RING-type domain-containing protein</fullName>
    </recommendedName>
</protein>
<keyword evidence="7" id="KW-1185">Reference proteome</keyword>
<accession>A0A2I1C3V9</accession>
<keyword evidence="1" id="KW-0479">Metal-binding</keyword>
<keyword evidence="3" id="KW-0862">Zinc</keyword>
<organism evidence="6 7">
    <name type="scientific">Aspergillus novofumigatus (strain IBT 16806)</name>
    <dbReference type="NCBI Taxonomy" id="1392255"/>
    <lineage>
        <taxon>Eukaryota</taxon>
        <taxon>Fungi</taxon>
        <taxon>Dikarya</taxon>
        <taxon>Ascomycota</taxon>
        <taxon>Pezizomycotina</taxon>
        <taxon>Eurotiomycetes</taxon>
        <taxon>Eurotiomycetidae</taxon>
        <taxon>Eurotiales</taxon>
        <taxon>Aspergillaceae</taxon>
        <taxon>Aspergillus</taxon>
        <taxon>Aspergillus subgen. Fumigati</taxon>
    </lineage>
</organism>
<evidence type="ECO:0000256" key="3">
    <source>
        <dbReference type="ARBA" id="ARBA00022833"/>
    </source>
</evidence>
<dbReference type="PROSITE" id="PS50089">
    <property type="entry name" value="ZF_RING_2"/>
    <property type="match status" value="1"/>
</dbReference>
<dbReference type="SUPFAM" id="SSF57850">
    <property type="entry name" value="RING/U-box"/>
    <property type="match status" value="1"/>
</dbReference>
<name>A0A2I1C3V9_ASPN1</name>